<keyword evidence="3" id="KW-0812">Transmembrane</keyword>
<dbReference type="Proteomes" id="UP000233256">
    <property type="component" value="Unassembled WGS sequence"/>
</dbReference>
<evidence type="ECO:0000256" key="4">
    <source>
        <dbReference type="ARBA" id="ARBA00023136"/>
    </source>
</evidence>
<reference evidence="6 7" key="1">
    <citation type="journal article" date="2017" name="ISME J.">
        <title>Potential for microbial H2 and metal transformations associated with novel bacteria and archaea in deep terrestrial subsurface sediments.</title>
        <authorList>
            <person name="Hernsdorf A.W."/>
            <person name="Amano Y."/>
            <person name="Miyakawa K."/>
            <person name="Ise K."/>
            <person name="Suzuki Y."/>
            <person name="Anantharaman K."/>
            <person name="Probst A."/>
            <person name="Burstein D."/>
            <person name="Thomas B.C."/>
            <person name="Banfield J.F."/>
        </authorList>
    </citation>
    <scope>NUCLEOTIDE SEQUENCE [LARGE SCALE GENOMIC DNA]</scope>
    <source>
        <strain evidence="6">HGW-Wallbacteria-1</strain>
    </source>
</reference>
<sequence>MGRNSGMTRFLTGAFIFGCLITFTAHDFPAIGGETAVEAGSLISQLQRDRRLPVGTHSGTEMVPSAEIALPTEIVSPAEAISMFETASEIETASATEAASAMEAASAAEMEKGIPIDLITCLAEALSRSSSIEDVTSRVAESKARLHSSKINRRIEPTLSATWNESGGNTLTGLALALKYNLDHDGLFTDAVDESRLELLRLSLAEGTVRNDLVDRVVGLYIEALISRASLRVARESTISAYSFLERMRRNFALEVVTPLELWQARAFHANEEYREFLADSRYRRALGSLNVLTGHEYGRSLELAEIPDPVMDETDVSILVDRAFSNRADLKSANLILRMNRLRLDRAKKGLSFRHSMNTSLSDRELTTALEEKRWSFGLGSSLDTGWGRISTDISRNGGENGIAESNSATLSMALNTGYESVVSLESAKGALRRQELSIRDLQDRVVESINSIHVELASSRARIKALDIGLKAKLEEKRKKQKEYDLGLERAEELLDVSAEVIAAETELIVEKYRLLRNTYQLIRELYAFDRRWSEAGSPER</sequence>
<dbReference type="AlphaFoldDB" id="A0A2N1PIV9"/>
<dbReference type="PANTHER" id="PTHR30026:SF20">
    <property type="entry name" value="OUTER MEMBRANE PROTEIN TOLC"/>
    <property type="match status" value="1"/>
</dbReference>
<dbReference type="SUPFAM" id="SSF56954">
    <property type="entry name" value="Outer membrane efflux proteins (OEP)"/>
    <property type="match status" value="1"/>
</dbReference>
<dbReference type="PANTHER" id="PTHR30026">
    <property type="entry name" value="OUTER MEMBRANE PROTEIN TOLC"/>
    <property type="match status" value="1"/>
</dbReference>
<evidence type="ECO:0000256" key="5">
    <source>
        <dbReference type="ARBA" id="ARBA00023237"/>
    </source>
</evidence>
<comment type="subcellular location">
    <subcellularLocation>
        <location evidence="1">Cell outer membrane</location>
    </subcellularLocation>
</comment>
<evidence type="ECO:0000313" key="6">
    <source>
        <dbReference type="EMBL" id="PKK88285.1"/>
    </source>
</evidence>
<proteinExistence type="predicted"/>
<evidence type="ECO:0000313" key="7">
    <source>
        <dbReference type="Proteomes" id="UP000233256"/>
    </source>
</evidence>
<name>A0A2N1PIV9_9BACT</name>
<dbReference type="GO" id="GO:1990281">
    <property type="term" value="C:efflux pump complex"/>
    <property type="evidence" value="ECO:0007669"/>
    <property type="project" value="TreeGrafter"/>
</dbReference>
<keyword evidence="5" id="KW-0998">Cell outer membrane</keyword>
<evidence type="ECO:0000256" key="3">
    <source>
        <dbReference type="ARBA" id="ARBA00022692"/>
    </source>
</evidence>
<dbReference type="EMBL" id="PGXC01000054">
    <property type="protein sequence ID" value="PKK88285.1"/>
    <property type="molecule type" value="Genomic_DNA"/>
</dbReference>
<dbReference type="Gene3D" id="1.20.1600.10">
    <property type="entry name" value="Outer membrane efflux proteins (OEP)"/>
    <property type="match status" value="1"/>
</dbReference>
<comment type="caution">
    <text evidence="6">The sequence shown here is derived from an EMBL/GenBank/DDBJ whole genome shotgun (WGS) entry which is preliminary data.</text>
</comment>
<evidence type="ECO:0008006" key="8">
    <source>
        <dbReference type="Google" id="ProtNLM"/>
    </source>
</evidence>
<accession>A0A2N1PIV9</accession>
<evidence type="ECO:0000256" key="1">
    <source>
        <dbReference type="ARBA" id="ARBA00004442"/>
    </source>
</evidence>
<dbReference type="InterPro" id="IPR051906">
    <property type="entry name" value="TolC-like"/>
</dbReference>
<evidence type="ECO:0000256" key="2">
    <source>
        <dbReference type="ARBA" id="ARBA00022452"/>
    </source>
</evidence>
<organism evidence="6 7">
    <name type="scientific">Candidatus Wallbacteria bacterium HGW-Wallbacteria-1</name>
    <dbReference type="NCBI Taxonomy" id="2013854"/>
    <lineage>
        <taxon>Bacteria</taxon>
        <taxon>Candidatus Walliibacteriota</taxon>
    </lineage>
</organism>
<gene>
    <name evidence="6" type="ORF">CVV64_19505</name>
</gene>
<dbReference type="GO" id="GO:0009279">
    <property type="term" value="C:cell outer membrane"/>
    <property type="evidence" value="ECO:0007669"/>
    <property type="project" value="UniProtKB-SubCell"/>
</dbReference>
<keyword evidence="2" id="KW-1134">Transmembrane beta strand</keyword>
<dbReference type="GO" id="GO:0015288">
    <property type="term" value="F:porin activity"/>
    <property type="evidence" value="ECO:0007669"/>
    <property type="project" value="TreeGrafter"/>
</dbReference>
<protein>
    <recommendedName>
        <fullName evidence="8">TolC family protein</fullName>
    </recommendedName>
</protein>
<dbReference type="GO" id="GO:0015562">
    <property type="term" value="F:efflux transmembrane transporter activity"/>
    <property type="evidence" value="ECO:0007669"/>
    <property type="project" value="InterPro"/>
</dbReference>
<keyword evidence="4" id="KW-0472">Membrane</keyword>